<feature type="region of interest" description="Disordered" evidence="1">
    <location>
        <begin position="299"/>
        <end position="343"/>
    </location>
</feature>
<feature type="region of interest" description="Disordered" evidence="1">
    <location>
        <begin position="610"/>
        <end position="630"/>
    </location>
</feature>
<gene>
    <name evidence="2" type="ORF">B0H16DRAFT_1466321</name>
</gene>
<feature type="compositionally biased region" description="Polar residues" evidence="1">
    <location>
        <begin position="58"/>
        <end position="71"/>
    </location>
</feature>
<dbReference type="EMBL" id="JARKIB010000118">
    <property type="protein sequence ID" value="KAJ7737044.1"/>
    <property type="molecule type" value="Genomic_DNA"/>
</dbReference>
<feature type="region of interest" description="Disordered" evidence="1">
    <location>
        <begin position="177"/>
        <end position="197"/>
    </location>
</feature>
<feature type="compositionally biased region" description="Basic residues" evidence="1">
    <location>
        <begin position="185"/>
        <end position="197"/>
    </location>
</feature>
<feature type="region of interest" description="Disordered" evidence="1">
    <location>
        <begin position="472"/>
        <end position="495"/>
    </location>
</feature>
<feature type="compositionally biased region" description="Pro residues" evidence="1">
    <location>
        <begin position="325"/>
        <end position="336"/>
    </location>
</feature>
<feature type="compositionally biased region" description="Basic and acidic residues" evidence="1">
    <location>
        <begin position="621"/>
        <end position="630"/>
    </location>
</feature>
<dbReference type="Proteomes" id="UP001215598">
    <property type="component" value="Unassembled WGS sequence"/>
</dbReference>
<feature type="region of interest" description="Disordered" evidence="1">
    <location>
        <begin position="243"/>
        <end position="265"/>
    </location>
</feature>
<sequence length="630" mass="71261">MRTVYDVHNDLKQPQQGRWVEWLWEEELKINSPFPTLSHALCREFFFNRTLTYSPYSEDTLPPSKTASTRKNTSDDRVDEDTLPASKTASMKKKTSDDRVDGEFFMRCVVDFLFKGTLTHLPYSEYTLPPSKTASTRKNTSDDRVDGEFCGCWLKMRFPVFSHALCREFFFNGTLTHPPPIQKTRSPRQKPRRRGRTRQMIGLMGSFVGVAEMRILVCEPFCDERRRRMMEVHDHMTTSLLVLDHHHHMSRRRKSDPEGEYDPGKQRVLSAAEKALKAERNRKASAAYYVRIGTQNFVKKGDSKWPPSGRAELKAKRRRNDPPREPPQLLPSPVAAPAPSRASQPLPLSPFAIAIPAPSPARHSPLSLSPVAALEPSPALSPPSPVEYPRHDVCWDSDSASSDDDLPLFSLSQMVSWKPQPIDHAPAETNCYSSGLGIGVGTANSRPSEDERLATLILAEMARAREAEVSAVQDTVPVRSPAKARTNSPAPRLDDIPRTHVETLQALVAELNSGVLTGPTPAEASAWDRRRSRYAPPELQTMDWARWSAMAPYPVLWSSWNDETHQEYRDAAQNLSMEAGLRFSDSLGNCPENPYAVHWRNRRNKGRGGEGRHFNWLIPPTEKENRRNNE</sequence>
<keyword evidence="3" id="KW-1185">Reference proteome</keyword>
<protein>
    <submittedName>
        <fullName evidence="2">Uncharacterized protein</fullName>
    </submittedName>
</protein>
<dbReference type="AlphaFoldDB" id="A0AAD7I7V9"/>
<evidence type="ECO:0000313" key="3">
    <source>
        <dbReference type="Proteomes" id="UP001215598"/>
    </source>
</evidence>
<reference evidence="2" key="1">
    <citation type="submission" date="2023-03" db="EMBL/GenBank/DDBJ databases">
        <title>Massive genome expansion in bonnet fungi (Mycena s.s.) driven by repeated elements and novel gene families across ecological guilds.</title>
        <authorList>
            <consortium name="Lawrence Berkeley National Laboratory"/>
            <person name="Harder C.B."/>
            <person name="Miyauchi S."/>
            <person name="Viragh M."/>
            <person name="Kuo A."/>
            <person name="Thoen E."/>
            <person name="Andreopoulos B."/>
            <person name="Lu D."/>
            <person name="Skrede I."/>
            <person name="Drula E."/>
            <person name="Henrissat B."/>
            <person name="Morin E."/>
            <person name="Kohler A."/>
            <person name="Barry K."/>
            <person name="LaButti K."/>
            <person name="Morin E."/>
            <person name="Salamov A."/>
            <person name="Lipzen A."/>
            <person name="Mereny Z."/>
            <person name="Hegedus B."/>
            <person name="Baldrian P."/>
            <person name="Stursova M."/>
            <person name="Weitz H."/>
            <person name="Taylor A."/>
            <person name="Grigoriev I.V."/>
            <person name="Nagy L.G."/>
            <person name="Martin F."/>
            <person name="Kauserud H."/>
        </authorList>
    </citation>
    <scope>NUCLEOTIDE SEQUENCE</scope>
    <source>
        <strain evidence="2">CBHHK182m</strain>
    </source>
</reference>
<name>A0AAD7I7V9_9AGAR</name>
<feature type="compositionally biased region" description="Basic residues" evidence="1">
    <location>
        <begin position="245"/>
        <end position="254"/>
    </location>
</feature>
<organism evidence="2 3">
    <name type="scientific">Mycena metata</name>
    <dbReference type="NCBI Taxonomy" id="1033252"/>
    <lineage>
        <taxon>Eukaryota</taxon>
        <taxon>Fungi</taxon>
        <taxon>Dikarya</taxon>
        <taxon>Basidiomycota</taxon>
        <taxon>Agaricomycotina</taxon>
        <taxon>Agaricomycetes</taxon>
        <taxon>Agaricomycetidae</taxon>
        <taxon>Agaricales</taxon>
        <taxon>Marasmiineae</taxon>
        <taxon>Mycenaceae</taxon>
        <taxon>Mycena</taxon>
    </lineage>
</organism>
<comment type="caution">
    <text evidence="2">The sequence shown here is derived from an EMBL/GenBank/DDBJ whole genome shotgun (WGS) entry which is preliminary data.</text>
</comment>
<accession>A0AAD7I7V9</accession>
<evidence type="ECO:0000256" key="1">
    <source>
        <dbReference type="SAM" id="MobiDB-lite"/>
    </source>
</evidence>
<feature type="region of interest" description="Disordered" evidence="1">
    <location>
        <begin position="58"/>
        <end position="94"/>
    </location>
</feature>
<evidence type="ECO:0000313" key="2">
    <source>
        <dbReference type="EMBL" id="KAJ7737044.1"/>
    </source>
</evidence>
<proteinExistence type="predicted"/>